<keyword evidence="2" id="KW-1133">Transmembrane helix</keyword>
<keyword evidence="2" id="KW-0812">Transmembrane</keyword>
<reference evidence="3" key="1">
    <citation type="journal article" date="2014" name="Front. Microbiol.">
        <title>High frequency of phylogenetically diverse reductive dehalogenase-homologous genes in deep subseafloor sedimentary metagenomes.</title>
        <authorList>
            <person name="Kawai M."/>
            <person name="Futagami T."/>
            <person name="Toyoda A."/>
            <person name="Takaki Y."/>
            <person name="Nishi S."/>
            <person name="Hori S."/>
            <person name="Arai W."/>
            <person name="Tsubouchi T."/>
            <person name="Morono Y."/>
            <person name="Uchiyama I."/>
            <person name="Ito T."/>
            <person name="Fujiyama A."/>
            <person name="Inagaki F."/>
            <person name="Takami H."/>
        </authorList>
    </citation>
    <scope>NUCLEOTIDE SEQUENCE</scope>
    <source>
        <strain evidence="3">Expedition CK06-06</strain>
    </source>
</reference>
<comment type="caution">
    <text evidence="3">The sequence shown here is derived from an EMBL/GenBank/DDBJ whole genome shotgun (WGS) entry which is preliminary data.</text>
</comment>
<feature type="transmembrane region" description="Helical" evidence="2">
    <location>
        <begin position="46"/>
        <end position="62"/>
    </location>
</feature>
<evidence type="ECO:0000313" key="3">
    <source>
        <dbReference type="EMBL" id="GAG17439.1"/>
    </source>
</evidence>
<proteinExistence type="predicted"/>
<dbReference type="EMBL" id="BARS01034012">
    <property type="protein sequence ID" value="GAG17439.1"/>
    <property type="molecule type" value="Genomic_DNA"/>
</dbReference>
<dbReference type="AlphaFoldDB" id="X0VGM0"/>
<evidence type="ECO:0000256" key="2">
    <source>
        <dbReference type="SAM" id="Phobius"/>
    </source>
</evidence>
<protein>
    <submittedName>
        <fullName evidence="3">Uncharacterized protein</fullName>
    </submittedName>
</protein>
<sequence>INMNKKRDFKHPIKRTEPDNPKYTPPKVAPDFELPIYKKNGFKRKAGAVVGILGGILCFVPHPAAQAIGQGILALGGGTTIVGGLDALKKNREKPKDTYVDNNKFLRIIADIIIRLINQYVKKKGKSK</sequence>
<feature type="compositionally biased region" description="Basic and acidic residues" evidence="1">
    <location>
        <begin position="10"/>
        <end position="20"/>
    </location>
</feature>
<feature type="region of interest" description="Disordered" evidence="1">
    <location>
        <begin position="1"/>
        <end position="25"/>
    </location>
</feature>
<evidence type="ECO:0000256" key="1">
    <source>
        <dbReference type="SAM" id="MobiDB-lite"/>
    </source>
</evidence>
<accession>X0VGM0</accession>
<feature type="non-terminal residue" evidence="3">
    <location>
        <position position="1"/>
    </location>
</feature>
<keyword evidence="2" id="KW-0472">Membrane</keyword>
<organism evidence="3">
    <name type="scientific">marine sediment metagenome</name>
    <dbReference type="NCBI Taxonomy" id="412755"/>
    <lineage>
        <taxon>unclassified sequences</taxon>
        <taxon>metagenomes</taxon>
        <taxon>ecological metagenomes</taxon>
    </lineage>
</organism>
<name>X0VGM0_9ZZZZ</name>
<gene>
    <name evidence="3" type="ORF">S01H1_52606</name>
</gene>